<dbReference type="GO" id="GO:0008236">
    <property type="term" value="F:serine-type peptidase activity"/>
    <property type="evidence" value="ECO:0007669"/>
    <property type="project" value="InterPro"/>
</dbReference>
<feature type="domain" description="Tail specific protease" evidence="2">
    <location>
        <begin position="189"/>
        <end position="414"/>
    </location>
</feature>
<dbReference type="GO" id="GO:0007165">
    <property type="term" value="P:signal transduction"/>
    <property type="evidence" value="ECO:0007669"/>
    <property type="project" value="TreeGrafter"/>
</dbReference>
<evidence type="ECO:0000313" key="4">
    <source>
        <dbReference type="Proteomes" id="UP000652231"/>
    </source>
</evidence>
<keyword evidence="1" id="KW-0732">Signal</keyword>
<dbReference type="InterPro" id="IPR029045">
    <property type="entry name" value="ClpP/crotonase-like_dom_sf"/>
</dbReference>
<dbReference type="InterPro" id="IPR005151">
    <property type="entry name" value="Tail-specific_protease"/>
</dbReference>
<name>A0A8J2VBG0_9FLAO</name>
<dbReference type="AlphaFoldDB" id="A0A8J2VBG0"/>
<dbReference type="EMBL" id="BMGK01000010">
    <property type="protein sequence ID" value="GGD99304.1"/>
    <property type="molecule type" value="Genomic_DNA"/>
</dbReference>
<sequence>MKKIVIVLVLIISSVSFQSCFEDFDDTIGNATTLEIQDFIYKAMNIWYLYKPDVPDLANDRFENQAELNDFLESYTSPEDLFNALVAPQDRFSFVVEDYRELEASLAGIFLSNGMEYGLIFYPGSQTNVFGYIRYVIPNSDAAQKGLERGMIFNTVNGAQITNQNFQLLRELTNYEIGLATFDGTEVTPTGETVNLIKSELVENPIHTATTLTIEGQKIGYLMYNSFTADFDSQLNNAFGTFLSEGISELVLDLRYNSGGSIRSAIDLSSMITGQFTGQVFSTEVWNPELQQIFEQNEPEDLINRFSSNLRTGEAINSLNLNRVYILTSTSTASASELVINGLDPYIEVIQVGTTTTGKFQASTTFYDGPAPNFRRDEANPGHFYAIQPLIFTSANANGVTGFVDGLPPTVEFFEDYSNLGILGNPTEPLLDEALDDIFGRSIQRSFQTEFKEAGNSKSHLPTYMRMYVEEIDKN</sequence>
<dbReference type="GO" id="GO:0006508">
    <property type="term" value="P:proteolysis"/>
    <property type="evidence" value="ECO:0007669"/>
    <property type="project" value="InterPro"/>
</dbReference>
<dbReference type="SUPFAM" id="SSF52096">
    <property type="entry name" value="ClpP/crotonase"/>
    <property type="match status" value="1"/>
</dbReference>
<dbReference type="Gene3D" id="3.30.750.170">
    <property type="match status" value="1"/>
</dbReference>
<evidence type="ECO:0000313" key="3">
    <source>
        <dbReference type="EMBL" id="GGD99304.1"/>
    </source>
</evidence>
<keyword evidence="4" id="KW-1185">Reference proteome</keyword>
<dbReference type="Gene3D" id="3.90.226.10">
    <property type="entry name" value="2-enoyl-CoA Hydratase, Chain A, domain 1"/>
    <property type="match status" value="1"/>
</dbReference>
<feature type="signal peptide" evidence="1">
    <location>
        <begin position="1"/>
        <end position="18"/>
    </location>
</feature>
<dbReference type="PANTHER" id="PTHR32060">
    <property type="entry name" value="TAIL-SPECIFIC PROTEASE"/>
    <property type="match status" value="1"/>
</dbReference>
<comment type="caution">
    <text evidence="3">The sequence shown here is derived from an EMBL/GenBank/DDBJ whole genome shotgun (WGS) entry which is preliminary data.</text>
</comment>
<dbReference type="InterPro" id="IPR041613">
    <property type="entry name" value="Pept_S41_N"/>
</dbReference>
<accession>A0A8J2VBG0</accession>
<dbReference type="SUPFAM" id="SSF50156">
    <property type="entry name" value="PDZ domain-like"/>
    <property type="match status" value="1"/>
</dbReference>
<dbReference type="Gene3D" id="2.30.42.10">
    <property type="match status" value="1"/>
</dbReference>
<organism evidence="3 4">
    <name type="scientific">Planktosalinus lacus</name>
    <dbReference type="NCBI Taxonomy" id="1526573"/>
    <lineage>
        <taxon>Bacteria</taxon>
        <taxon>Pseudomonadati</taxon>
        <taxon>Bacteroidota</taxon>
        <taxon>Flavobacteriia</taxon>
        <taxon>Flavobacteriales</taxon>
        <taxon>Flavobacteriaceae</taxon>
        <taxon>Planktosalinus</taxon>
    </lineage>
</organism>
<dbReference type="PANTHER" id="PTHR32060:SF30">
    <property type="entry name" value="CARBOXY-TERMINAL PROCESSING PROTEASE CTPA"/>
    <property type="match status" value="1"/>
</dbReference>
<feature type="chain" id="PRO_5035294258" evidence="1">
    <location>
        <begin position="19"/>
        <end position="475"/>
    </location>
</feature>
<dbReference type="GO" id="GO:0004175">
    <property type="term" value="F:endopeptidase activity"/>
    <property type="evidence" value="ECO:0007669"/>
    <property type="project" value="TreeGrafter"/>
</dbReference>
<evidence type="ECO:0000259" key="2">
    <source>
        <dbReference type="SMART" id="SM00245"/>
    </source>
</evidence>
<evidence type="ECO:0000256" key="1">
    <source>
        <dbReference type="SAM" id="SignalP"/>
    </source>
</evidence>
<dbReference type="PROSITE" id="PS51257">
    <property type="entry name" value="PROKAR_LIPOPROTEIN"/>
    <property type="match status" value="1"/>
</dbReference>
<dbReference type="SMART" id="SM00245">
    <property type="entry name" value="TSPc"/>
    <property type="match status" value="1"/>
</dbReference>
<dbReference type="GO" id="GO:0030288">
    <property type="term" value="C:outer membrane-bounded periplasmic space"/>
    <property type="evidence" value="ECO:0007669"/>
    <property type="project" value="TreeGrafter"/>
</dbReference>
<dbReference type="Pfam" id="PF18294">
    <property type="entry name" value="Pept_S41_N"/>
    <property type="match status" value="1"/>
</dbReference>
<dbReference type="Pfam" id="PF03572">
    <property type="entry name" value="Peptidase_S41"/>
    <property type="match status" value="1"/>
</dbReference>
<reference evidence="3" key="1">
    <citation type="journal article" date="2014" name="Int. J. Syst. Evol. Microbiol.">
        <title>Complete genome sequence of Corynebacterium casei LMG S-19264T (=DSM 44701T), isolated from a smear-ripened cheese.</title>
        <authorList>
            <consortium name="US DOE Joint Genome Institute (JGI-PGF)"/>
            <person name="Walter F."/>
            <person name="Albersmeier A."/>
            <person name="Kalinowski J."/>
            <person name="Ruckert C."/>
        </authorList>
    </citation>
    <scope>NUCLEOTIDE SEQUENCE</scope>
    <source>
        <strain evidence="3">CGMCC 1.12924</strain>
    </source>
</reference>
<dbReference type="InterPro" id="IPR036034">
    <property type="entry name" value="PDZ_sf"/>
</dbReference>
<dbReference type="Proteomes" id="UP000652231">
    <property type="component" value="Unassembled WGS sequence"/>
</dbReference>
<dbReference type="RefSeq" id="WP_188442773.1">
    <property type="nucleotide sequence ID" value="NZ_BMGK01000010.1"/>
</dbReference>
<dbReference type="CDD" id="cd07561">
    <property type="entry name" value="Peptidase_S41_CPP_like"/>
    <property type="match status" value="1"/>
</dbReference>
<protein>
    <submittedName>
        <fullName evidence="3">Peptidase S41</fullName>
    </submittedName>
</protein>
<proteinExistence type="predicted"/>
<reference evidence="3" key="2">
    <citation type="submission" date="2020-09" db="EMBL/GenBank/DDBJ databases">
        <authorList>
            <person name="Sun Q."/>
            <person name="Zhou Y."/>
        </authorList>
    </citation>
    <scope>NUCLEOTIDE SEQUENCE</scope>
    <source>
        <strain evidence="3">CGMCC 1.12924</strain>
    </source>
</reference>
<gene>
    <name evidence="3" type="ORF">GCM10011312_23530</name>
</gene>